<accession>A0A1E3GYQ1</accession>
<evidence type="ECO:0000313" key="2">
    <source>
        <dbReference type="Proteomes" id="UP000094622"/>
    </source>
</evidence>
<protein>
    <submittedName>
        <fullName evidence="1">Uncharacterized protein</fullName>
    </submittedName>
</protein>
<dbReference type="EMBL" id="MCRJ01000104">
    <property type="protein sequence ID" value="ODN69190.1"/>
    <property type="molecule type" value="Genomic_DNA"/>
</dbReference>
<comment type="caution">
    <text evidence="1">The sequence shown here is derived from an EMBL/GenBank/DDBJ whole genome shotgun (WGS) entry which is preliminary data.</text>
</comment>
<proteinExistence type="predicted"/>
<organism evidence="1 2">
    <name type="scientific">Methylobrevis pamukkalensis</name>
    <dbReference type="NCBI Taxonomy" id="1439726"/>
    <lineage>
        <taxon>Bacteria</taxon>
        <taxon>Pseudomonadati</taxon>
        <taxon>Pseudomonadota</taxon>
        <taxon>Alphaproteobacteria</taxon>
        <taxon>Hyphomicrobiales</taxon>
        <taxon>Pleomorphomonadaceae</taxon>
        <taxon>Methylobrevis</taxon>
    </lineage>
</organism>
<gene>
    <name evidence="1" type="ORF">A6302_03500</name>
</gene>
<reference evidence="1 2" key="1">
    <citation type="submission" date="2016-07" db="EMBL/GenBank/DDBJ databases">
        <title>Draft Genome Sequence of Methylobrevis pamukkalensis PK2.</title>
        <authorList>
            <person name="Vasilenko O.V."/>
            <person name="Doronina N.V."/>
            <person name="Shmareva M.N."/>
            <person name="Tarlachkov S.V."/>
            <person name="Mustakhimov I."/>
            <person name="Trotsenko Y.A."/>
        </authorList>
    </citation>
    <scope>NUCLEOTIDE SEQUENCE [LARGE SCALE GENOMIC DNA]</scope>
    <source>
        <strain evidence="1 2">PK2</strain>
    </source>
</reference>
<name>A0A1E3GYQ1_9HYPH</name>
<dbReference type="AlphaFoldDB" id="A0A1E3GYQ1"/>
<dbReference type="Proteomes" id="UP000094622">
    <property type="component" value="Unassembled WGS sequence"/>
</dbReference>
<keyword evidence="2" id="KW-1185">Reference proteome</keyword>
<evidence type="ECO:0000313" key="1">
    <source>
        <dbReference type="EMBL" id="ODN69190.1"/>
    </source>
</evidence>
<sequence length="31" mass="3477">MARFVALTWVMRTGTMSRAMTPVTTKTTKTT</sequence>